<accession>A0AAV2NQ19</accession>
<dbReference type="Gene3D" id="1.10.287.770">
    <property type="entry name" value="YojJ-like"/>
    <property type="match status" value="1"/>
</dbReference>
<evidence type="ECO:0000313" key="14">
    <source>
        <dbReference type="EMBL" id="CAL1682491.1"/>
    </source>
</evidence>
<evidence type="ECO:0000256" key="1">
    <source>
        <dbReference type="ARBA" id="ARBA00004141"/>
    </source>
</evidence>
<sequence>MEKIRIQIRHNASYSKAGCWNILKKQAAEFCSNTGLHGYKYISQTQRPKTERIIWAITVFASLCCALVLMKMSWNYYATHPTMTVIESTHHGIWNYPFPAITVCDINRVSYNLTKEFVKNLRTPSNVSKEFFIQEMRLMNELLIPGIFGYDVQKNLTRLQDIIDDNSMSILDVARLITQNCSTLLAMCRWKGRVEQCDKYFKQSLSRDGLCCSFNYYTFPDTIPENLERSAACGFETGMTIIVNSEPNDYHATLLGAYGIKVMTHYSFDYPDFNADIQLVRLNSQHFMSINPAVMYSKPEVKNLAISTRKCIFTDEADKRLYTNIQDRNLTFATYSYHNCLAECRATIARIKCGCIPYYFPQNGTRVCNLKDIECLYRYKSFFDTSWPDMDPNDQNIPQKIDNIKRGPCGCIPDCSLYHYPVESSFGTLDPTIYYSDSGFSNNSRNATSIRNHSIVHIFFNDLVAFQYRRSVNYSWRNLFASFGGLLGLFAGFSLMSIFEFLYFFVIRTIIEAYFNSKKQSNVQ</sequence>
<evidence type="ECO:0000256" key="4">
    <source>
        <dbReference type="ARBA" id="ARBA00022461"/>
    </source>
</evidence>
<dbReference type="Pfam" id="PF00858">
    <property type="entry name" value="ASC"/>
    <property type="match status" value="1"/>
</dbReference>
<keyword evidence="4 12" id="KW-0894">Sodium channel</keyword>
<reference evidence="14" key="1">
    <citation type="submission" date="2024-04" db="EMBL/GenBank/DDBJ databases">
        <authorList>
            <consortium name="Molecular Ecology Group"/>
        </authorList>
    </citation>
    <scope>NUCLEOTIDE SEQUENCE</scope>
</reference>
<keyword evidence="7" id="KW-0915">Sodium</keyword>
<evidence type="ECO:0000256" key="5">
    <source>
        <dbReference type="ARBA" id="ARBA00022692"/>
    </source>
</evidence>
<dbReference type="AlphaFoldDB" id="A0AAV2NQ19"/>
<dbReference type="Gene3D" id="2.60.470.10">
    <property type="entry name" value="Acid-sensing ion channels like domains"/>
    <property type="match status" value="1"/>
</dbReference>
<dbReference type="EMBL" id="OZ034827">
    <property type="protein sequence ID" value="CAL1682491.1"/>
    <property type="molecule type" value="Genomic_DNA"/>
</dbReference>
<evidence type="ECO:0000256" key="11">
    <source>
        <dbReference type="ARBA" id="ARBA00023303"/>
    </source>
</evidence>
<evidence type="ECO:0000313" key="15">
    <source>
        <dbReference type="Proteomes" id="UP001497644"/>
    </source>
</evidence>
<keyword evidence="9 13" id="KW-0472">Membrane</keyword>
<evidence type="ECO:0000256" key="9">
    <source>
        <dbReference type="ARBA" id="ARBA00023136"/>
    </source>
</evidence>
<gene>
    <name evidence="14" type="ORF">LPLAT_LOCUS8411</name>
</gene>
<organism evidence="14 15">
    <name type="scientific">Lasius platythorax</name>
    <dbReference type="NCBI Taxonomy" id="488582"/>
    <lineage>
        <taxon>Eukaryota</taxon>
        <taxon>Metazoa</taxon>
        <taxon>Ecdysozoa</taxon>
        <taxon>Arthropoda</taxon>
        <taxon>Hexapoda</taxon>
        <taxon>Insecta</taxon>
        <taxon>Pterygota</taxon>
        <taxon>Neoptera</taxon>
        <taxon>Endopterygota</taxon>
        <taxon>Hymenoptera</taxon>
        <taxon>Apocrita</taxon>
        <taxon>Aculeata</taxon>
        <taxon>Formicoidea</taxon>
        <taxon>Formicidae</taxon>
        <taxon>Formicinae</taxon>
        <taxon>Lasius</taxon>
        <taxon>Lasius</taxon>
    </lineage>
</organism>
<dbReference type="PANTHER" id="PTHR11690">
    <property type="entry name" value="AMILORIDE-SENSITIVE SODIUM CHANNEL-RELATED"/>
    <property type="match status" value="1"/>
</dbReference>
<protein>
    <recommendedName>
        <fullName evidence="16">Sodium channel protein Nach</fullName>
    </recommendedName>
</protein>
<keyword evidence="5 12" id="KW-0812">Transmembrane</keyword>
<evidence type="ECO:0000256" key="8">
    <source>
        <dbReference type="ARBA" id="ARBA00023065"/>
    </source>
</evidence>
<keyword evidence="15" id="KW-1185">Reference proteome</keyword>
<evidence type="ECO:0000256" key="12">
    <source>
        <dbReference type="RuleBase" id="RU000679"/>
    </source>
</evidence>
<keyword evidence="11 12" id="KW-0407">Ion channel</keyword>
<keyword evidence="10 12" id="KW-0739">Sodium transport</keyword>
<dbReference type="PANTHER" id="PTHR11690:SF237">
    <property type="entry name" value="PICKPOCKET 16-RELATED"/>
    <property type="match status" value="1"/>
</dbReference>
<evidence type="ECO:0000256" key="3">
    <source>
        <dbReference type="ARBA" id="ARBA00022448"/>
    </source>
</evidence>
<keyword evidence="8 12" id="KW-0406">Ion transport</keyword>
<dbReference type="Proteomes" id="UP001497644">
    <property type="component" value="Chromosome 4"/>
</dbReference>
<keyword evidence="6 13" id="KW-1133">Transmembrane helix</keyword>
<keyword evidence="3 12" id="KW-0813">Transport</keyword>
<dbReference type="InterPro" id="IPR001873">
    <property type="entry name" value="ENaC"/>
</dbReference>
<evidence type="ECO:0000256" key="10">
    <source>
        <dbReference type="ARBA" id="ARBA00023201"/>
    </source>
</evidence>
<evidence type="ECO:0000256" key="6">
    <source>
        <dbReference type="ARBA" id="ARBA00022989"/>
    </source>
</evidence>
<evidence type="ECO:0000256" key="2">
    <source>
        <dbReference type="ARBA" id="ARBA00007193"/>
    </source>
</evidence>
<name>A0AAV2NQ19_9HYME</name>
<dbReference type="PRINTS" id="PR01078">
    <property type="entry name" value="AMINACHANNEL"/>
</dbReference>
<dbReference type="GO" id="GO:0015280">
    <property type="term" value="F:ligand-gated sodium channel activity"/>
    <property type="evidence" value="ECO:0007669"/>
    <property type="project" value="TreeGrafter"/>
</dbReference>
<evidence type="ECO:0000256" key="7">
    <source>
        <dbReference type="ARBA" id="ARBA00023053"/>
    </source>
</evidence>
<comment type="subcellular location">
    <subcellularLocation>
        <location evidence="1">Membrane</location>
        <topology evidence="1">Multi-pass membrane protein</topology>
    </subcellularLocation>
</comment>
<feature type="transmembrane region" description="Helical" evidence="13">
    <location>
        <begin position="479"/>
        <end position="506"/>
    </location>
</feature>
<dbReference type="GO" id="GO:0005886">
    <property type="term" value="C:plasma membrane"/>
    <property type="evidence" value="ECO:0007669"/>
    <property type="project" value="TreeGrafter"/>
</dbReference>
<comment type="similarity">
    <text evidence="2 12">Belongs to the amiloride-sensitive sodium channel (TC 1.A.6) family.</text>
</comment>
<evidence type="ECO:0008006" key="16">
    <source>
        <dbReference type="Google" id="ProtNLM"/>
    </source>
</evidence>
<feature type="transmembrane region" description="Helical" evidence="13">
    <location>
        <begin position="53"/>
        <end position="74"/>
    </location>
</feature>
<evidence type="ECO:0000256" key="13">
    <source>
        <dbReference type="SAM" id="Phobius"/>
    </source>
</evidence>
<proteinExistence type="inferred from homology"/>